<protein>
    <submittedName>
        <fullName evidence="2">Uncharacterized protein</fullName>
    </submittedName>
</protein>
<reference evidence="2" key="1">
    <citation type="submission" date="2021-03" db="EMBL/GenBank/DDBJ databases">
        <title>Draft genome sequence of rust myrtle Austropuccinia psidii MF-1, a brazilian biotype.</title>
        <authorList>
            <person name="Quecine M.C."/>
            <person name="Pachon D.M.R."/>
            <person name="Bonatelli M.L."/>
            <person name="Correr F.H."/>
            <person name="Franceschini L.M."/>
            <person name="Leite T.F."/>
            <person name="Margarido G.R.A."/>
            <person name="Almeida C.A."/>
            <person name="Ferrarezi J.A."/>
            <person name="Labate C.A."/>
        </authorList>
    </citation>
    <scope>NUCLEOTIDE SEQUENCE</scope>
    <source>
        <strain evidence="2">MF-1</strain>
    </source>
</reference>
<keyword evidence="3" id="KW-1185">Reference proteome</keyword>
<feature type="region of interest" description="Disordered" evidence="1">
    <location>
        <begin position="78"/>
        <end position="107"/>
    </location>
</feature>
<comment type="caution">
    <text evidence="2">The sequence shown here is derived from an EMBL/GenBank/DDBJ whole genome shotgun (WGS) entry which is preliminary data.</text>
</comment>
<evidence type="ECO:0000256" key="1">
    <source>
        <dbReference type="SAM" id="MobiDB-lite"/>
    </source>
</evidence>
<sequence length="126" mass="14434">MFCPNNKGWLFFIPATNSLTSSIWEDFPNSADGVRTIQQWTIKNPCDKGREPKKGDIKFILNNLTLGAFTNKDKVRSQDNLADHLSRTTPMTPVPRTYKQEMNSPDSAQWRTAIEEELRKMNNMGV</sequence>
<proteinExistence type="predicted"/>
<name>A0A9Q3F7C8_9BASI</name>
<evidence type="ECO:0000313" key="3">
    <source>
        <dbReference type="Proteomes" id="UP000765509"/>
    </source>
</evidence>
<dbReference type="AlphaFoldDB" id="A0A9Q3F7C8"/>
<dbReference type="EMBL" id="AVOT02037128">
    <property type="protein sequence ID" value="MBW0531771.1"/>
    <property type="molecule type" value="Genomic_DNA"/>
</dbReference>
<evidence type="ECO:0000313" key="2">
    <source>
        <dbReference type="EMBL" id="MBW0531771.1"/>
    </source>
</evidence>
<gene>
    <name evidence="2" type="ORF">O181_071486</name>
</gene>
<dbReference type="Proteomes" id="UP000765509">
    <property type="component" value="Unassembled WGS sequence"/>
</dbReference>
<dbReference type="OrthoDB" id="7691805at2759"/>
<organism evidence="2 3">
    <name type="scientific">Austropuccinia psidii MF-1</name>
    <dbReference type="NCBI Taxonomy" id="1389203"/>
    <lineage>
        <taxon>Eukaryota</taxon>
        <taxon>Fungi</taxon>
        <taxon>Dikarya</taxon>
        <taxon>Basidiomycota</taxon>
        <taxon>Pucciniomycotina</taxon>
        <taxon>Pucciniomycetes</taxon>
        <taxon>Pucciniales</taxon>
        <taxon>Sphaerophragmiaceae</taxon>
        <taxon>Austropuccinia</taxon>
    </lineage>
</organism>
<accession>A0A9Q3F7C8</accession>